<dbReference type="Pfam" id="PF03730">
    <property type="entry name" value="Ku_C"/>
    <property type="match status" value="1"/>
</dbReference>
<feature type="domain" description="SAP" evidence="1">
    <location>
        <begin position="109"/>
        <end position="143"/>
    </location>
</feature>
<keyword evidence="3" id="KW-1185">Reference proteome</keyword>
<dbReference type="GO" id="GO:0003690">
    <property type="term" value="F:double-stranded DNA binding"/>
    <property type="evidence" value="ECO:0007669"/>
    <property type="project" value="TreeGrafter"/>
</dbReference>
<dbReference type="PANTHER" id="PTHR12604:SF2">
    <property type="entry name" value="X-RAY REPAIR CROSS-COMPLEMENTING PROTEIN 6"/>
    <property type="match status" value="1"/>
</dbReference>
<dbReference type="SMART" id="SM00513">
    <property type="entry name" value="SAP"/>
    <property type="match status" value="1"/>
</dbReference>
<dbReference type="GO" id="GO:0006303">
    <property type="term" value="P:double-strand break repair via nonhomologous end joining"/>
    <property type="evidence" value="ECO:0007669"/>
    <property type="project" value="InterPro"/>
</dbReference>
<dbReference type="FunFam" id="1.10.720.30:FF:000021">
    <property type="entry name" value="ATP-dependent DNA helicase 2 subunit KU70"/>
    <property type="match status" value="1"/>
</dbReference>
<dbReference type="OrthoDB" id="1614899at2759"/>
<dbReference type="Proteomes" id="UP000237105">
    <property type="component" value="Unassembled WGS sequence"/>
</dbReference>
<dbReference type="GO" id="GO:0000723">
    <property type="term" value="P:telomere maintenance"/>
    <property type="evidence" value="ECO:0007669"/>
    <property type="project" value="TreeGrafter"/>
</dbReference>
<sequence>MLQYPFFVFVAALQRHYAVLQALALDEGEMPDIKDETVPDEEGMSRPGVVNALEEFKLSVYGDHYDEGTENAGDKKASEASKKRKATAEIAVKECANYNWGELADNGQLKDMTVAELKYYLTAKNLAVAGKKEALISRILTHMGK</sequence>
<dbReference type="SUPFAM" id="SSF68906">
    <property type="entry name" value="SAP domain"/>
    <property type="match status" value="1"/>
</dbReference>
<comment type="caution">
    <text evidence="2">The sequence shown here is derived from an EMBL/GenBank/DDBJ whole genome shotgun (WGS) entry which is preliminary data.</text>
</comment>
<name>A0A2P5CGI7_PARAD</name>
<dbReference type="EMBL" id="JXTB01000133">
    <property type="protein sequence ID" value="PON60166.1"/>
    <property type="molecule type" value="Genomic_DNA"/>
</dbReference>
<protein>
    <submittedName>
        <fullName evidence="2">Ku</fullName>
    </submittedName>
</protein>
<accession>A0A2P5CGI7</accession>
<evidence type="ECO:0000313" key="3">
    <source>
        <dbReference type="Proteomes" id="UP000237105"/>
    </source>
</evidence>
<gene>
    <name evidence="2" type="ORF">PanWU01x14_154910</name>
</gene>
<dbReference type="STRING" id="3476.A0A2P5CGI7"/>
<dbReference type="InterPro" id="IPR003034">
    <property type="entry name" value="SAP_dom"/>
</dbReference>
<dbReference type="PANTHER" id="PTHR12604">
    <property type="entry name" value="KU AUTOANTIGEN DNA HELICASE"/>
    <property type="match status" value="1"/>
</dbReference>
<dbReference type="GO" id="GO:0043564">
    <property type="term" value="C:Ku70:Ku80 complex"/>
    <property type="evidence" value="ECO:0007669"/>
    <property type="project" value="TreeGrafter"/>
</dbReference>
<reference evidence="3" key="1">
    <citation type="submission" date="2016-06" db="EMBL/GenBank/DDBJ databases">
        <title>Parallel loss of symbiosis genes in relatives of nitrogen-fixing non-legume Parasponia.</title>
        <authorList>
            <person name="Van Velzen R."/>
            <person name="Holmer R."/>
            <person name="Bu F."/>
            <person name="Rutten L."/>
            <person name="Van Zeijl A."/>
            <person name="Liu W."/>
            <person name="Santuari L."/>
            <person name="Cao Q."/>
            <person name="Sharma T."/>
            <person name="Shen D."/>
            <person name="Roswanjaya Y."/>
            <person name="Wardhani T."/>
            <person name="Kalhor M.S."/>
            <person name="Jansen J."/>
            <person name="Van den Hoogen J."/>
            <person name="Gungor B."/>
            <person name="Hartog M."/>
            <person name="Hontelez J."/>
            <person name="Verver J."/>
            <person name="Yang W.-C."/>
            <person name="Schijlen E."/>
            <person name="Repin R."/>
            <person name="Schilthuizen M."/>
            <person name="Schranz E."/>
            <person name="Heidstra R."/>
            <person name="Miyata K."/>
            <person name="Fedorova E."/>
            <person name="Kohlen W."/>
            <person name="Bisseling T."/>
            <person name="Smit S."/>
            <person name="Geurts R."/>
        </authorList>
    </citation>
    <scope>NUCLEOTIDE SEQUENCE [LARGE SCALE GENOMIC DNA]</scope>
    <source>
        <strain evidence="3">cv. WU1-14</strain>
    </source>
</reference>
<evidence type="ECO:0000313" key="2">
    <source>
        <dbReference type="EMBL" id="PON60166.1"/>
    </source>
</evidence>
<dbReference type="GO" id="GO:0042162">
    <property type="term" value="F:telomeric DNA binding"/>
    <property type="evidence" value="ECO:0007669"/>
    <property type="project" value="TreeGrafter"/>
</dbReference>
<dbReference type="Gene3D" id="1.10.720.30">
    <property type="entry name" value="SAP domain"/>
    <property type="match status" value="1"/>
</dbReference>
<dbReference type="PROSITE" id="PS50800">
    <property type="entry name" value="SAP"/>
    <property type="match status" value="1"/>
</dbReference>
<organism evidence="2 3">
    <name type="scientific">Parasponia andersonii</name>
    <name type="common">Sponia andersonii</name>
    <dbReference type="NCBI Taxonomy" id="3476"/>
    <lineage>
        <taxon>Eukaryota</taxon>
        <taxon>Viridiplantae</taxon>
        <taxon>Streptophyta</taxon>
        <taxon>Embryophyta</taxon>
        <taxon>Tracheophyta</taxon>
        <taxon>Spermatophyta</taxon>
        <taxon>Magnoliopsida</taxon>
        <taxon>eudicotyledons</taxon>
        <taxon>Gunneridae</taxon>
        <taxon>Pentapetalae</taxon>
        <taxon>rosids</taxon>
        <taxon>fabids</taxon>
        <taxon>Rosales</taxon>
        <taxon>Cannabaceae</taxon>
        <taxon>Parasponia</taxon>
    </lineage>
</organism>
<dbReference type="InterPro" id="IPR005160">
    <property type="entry name" value="Ku_C"/>
</dbReference>
<dbReference type="InterPro" id="IPR036361">
    <property type="entry name" value="SAP_dom_sf"/>
</dbReference>
<dbReference type="AlphaFoldDB" id="A0A2P5CGI7"/>
<dbReference type="GO" id="GO:0003678">
    <property type="term" value="F:DNA helicase activity"/>
    <property type="evidence" value="ECO:0007669"/>
    <property type="project" value="InterPro"/>
</dbReference>
<dbReference type="Pfam" id="PF02037">
    <property type="entry name" value="SAP"/>
    <property type="match status" value="1"/>
</dbReference>
<proteinExistence type="predicted"/>
<evidence type="ECO:0000259" key="1">
    <source>
        <dbReference type="PROSITE" id="PS50800"/>
    </source>
</evidence>
<dbReference type="Gene3D" id="1.10.1600.10">
    <property type="match status" value="1"/>
</dbReference>